<keyword evidence="2" id="KW-1185">Reference proteome</keyword>
<organism evidence="1 2">
    <name type="scientific">Rhodopirellula europaea 6C</name>
    <dbReference type="NCBI Taxonomy" id="1263867"/>
    <lineage>
        <taxon>Bacteria</taxon>
        <taxon>Pseudomonadati</taxon>
        <taxon>Planctomycetota</taxon>
        <taxon>Planctomycetia</taxon>
        <taxon>Pirellulales</taxon>
        <taxon>Pirellulaceae</taxon>
        <taxon>Rhodopirellula</taxon>
    </lineage>
</organism>
<accession>M2A746</accession>
<proteinExistence type="predicted"/>
<comment type="caution">
    <text evidence="1">The sequence shown here is derived from an EMBL/GenBank/DDBJ whole genome shotgun (WGS) entry which is preliminary data.</text>
</comment>
<evidence type="ECO:0000313" key="2">
    <source>
        <dbReference type="Proteomes" id="UP000011529"/>
    </source>
</evidence>
<sequence length="53" mass="6152">MFRRLVLSAGLVLRCATFYLFRRASTTRRRFWAGRLALFQSIGWGAMCDMAYG</sequence>
<dbReference type="PATRIC" id="fig|1263867.3.peg.2506"/>
<reference evidence="1" key="1">
    <citation type="submission" date="2012-11" db="EMBL/GenBank/DDBJ databases">
        <title>Permanent draft genomes of Rhodopirellula europaea strain SH398 and 6C.</title>
        <authorList>
            <person name="Richter M."/>
            <person name="Richter-Heitmann T."/>
            <person name="Frank C."/>
            <person name="Harder J."/>
            <person name="Glockner F.O."/>
        </authorList>
    </citation>
    <scope>NUCLEOTIDE SEQUENCE</scope>
    <source>
        <strain evidence="1">6C</strain>
    </source>
</reference>
<dbReference type="AlphaFoldDB" id="M2A746"/>
<protein>
    <submittedName>
        <fullName evidence="1">Secreted protein</fullName>
    </submittedName>
</protein>
<dbReference type="EMBL" id="ANMO01000113">
    <property type="protein sequence ID" value="EMB16946.1"/>
    <property type="molecule type" value="Genomic_DNA"/>
</dbReference>
<dbReference type="Proteomes" id="UP000011529">
    <property type="component" value="Unassembled WGS sequence"/>
</dbReference>
<name>M2A746_9BACT</name>
<reference evidence="1" key="2">
    <citation type="journal article" date="2013" name="Mar. Genomics">
        <title>Expression of sulfatases in Rhodopirellula baltica and the diversity of sulfatases in the genus Rhodopirellula.</title>
        <authorList>
            <person name="Wegner C.E."/>
            <person name="Richter-Heitmann T."/>
            <person name="Klindworth A."/>
            <person name="Klockow C."/>
            <person name="Richter M."/>
            <person name="Achstetter T."/>
            <person name="Glockner F.O."/>
            <person name="Harder J."/>
        </authorList>
    </citation>
    <scope>NUCLEOTIDE SEQUENCE [LARGE SCALE GENOMIC DNA]</scope>
    <source>
        <strain evidence="1">6C</strain>
    </source>
</reference>
<gene>
    <name evidence="1" type="ORF">RE6C_02349</name>
</gene>
<evidence type="ECO:0000313" key="1">
    <source>
        <dbReference type="EMBL" id="EMB16946.1"/>
    </source>
</evidence>